<keyword evidence="15 18" id="KW-0961">Cell wall biogenesis/degradation</keyword>
<dbReference type="InterPro" id="IPR005905">
    <property type="entry name" value="D_ala_D_ala"/>
</dbReference>
<dbReference type="EC" id="6.3.2.4" evidence="18"/>
<evidence type="ECO:0000259" key="22">
    <source>
        <dbReference type="PROSITE" id="PS50975"/>
    </source>
</evidence>
<dbReference type="PANTHER" id="PTHR23132">
    <property type="entry name" value="D-ALANINE--D-ALANINE LIGASE"/>
    <property type="match status" value="1"/>
</dbReference>
<keyword evidence="14 20" id="KW-0464">Manganese</keyword>
<dbReference type="InterPro" id="IPR011095">
    <property type="entry name" value="Dala_Dala_lig_C"/>
</dbReference>
<dbReference type="InterPro" id="IPR011127">
    <property type="entry name" value="Dala_Dala_lig_N"/>
</dbReference>
<evidence type="ECO:0000256" key="6">
    <source>
        <dbReference type="ARBA" id="ARBA00022490"/>
    </source>
</evidence>
<gene>
    <name evidence="24" type="primary">ddlB</name>
    <name evidence="18 23" type="synonym">ddl</name>
    <name evidence="24" type="ORF">NCTC11621_01292</name>
    <name evidence="23" type="ORF">PA42_10780</name>
</gene>
<evidence type="ECO:0000313" key="23">
    <source>
        <dbReference type="EMBL" id="GJH42904.1"/>
    </source>
</evidence>
<evidence type="ECO:0000256" key="4">
    <source>
        <dbReference type="ARBA" id="ARBA00004752"/>
    </source>
</evidence>
<dbReference type="EMBL" id="BPUX01000022">
    <property type="protein sequence ID" value="GJH42904.1"/>
    <property type="molecule type" value="Genomic_DNA"/>
</dbReference>
<dbReference type="FunFam" id="3.40.50.20:FF:000013">
    <property type="entry name" value="D-alanine--D-alanine ligase"/>
    <property type="match status" value="1"/>
</dbReference>
<dbReference type="PROSITE" id="PS50975">
    <property type="entry name" value="ATP_GRASP"/>
    <property type="match status" value="1"/>
</dbReference>
<dbReference type="GO" id="GO:0005829">
    <property type="term" value="C:cytosol"/>
    <property type="evidence" value="ECO:0007669"/>
    <property type="project" value="TreeGrafter"/>
</dbReference>
<dbReference type="NCBIfam" id="NF002378">
    <property type="entry name" value="PRK01372.1"/>
    <property type="match status" value="1"/>
</dbReference>
<dbReference type="PANTHER" id="PTHR23132:SF23">
    <property type="entry name" value="D-ALANINE--D-ALANINE LIGASE B"/>
    <property type="match status" value="1"/>
</dbReference>
<dbReference type="Pfam" id="PF01820">
    <property type="entry name" value="Dala_Dala_lig_N"/>
    <property type="match status" value="1"/>
</dbReference>
<accession>A0A379EVL4</accession>
<evidence type="ECO:0000256" key="17">
    <source>
        <dbReference type="ARBA" id="ARBA00060592"/>
    </source>
</evidence>
<dbReference type="InterPro" id="IPR011761">
    <property type="entry name" value="ATP-grasp"/>
</dbReference>
<comment type="catalytic activity">
    <reaction evidence="16 18">
        <text>2 D-alanine + ATP = D-alanyl-D-alanine + ADP + phosphate + H(+)</text>
        <dbReference type="Rhea" id="RHEA:11224"/>
        <dbReference type="ChEBI" id="CHEBI:15378"/>
        <dbReference type="ChEBI" id="CHEBI:30616"/>
        <dbReference type="ChEBI" id="CHEBI:43474"/>
        <dbReference type="ChEBI" id="CHEBI:57416"/>
        <dbReference type="ChEBI" id="CHEBI:57822"/>
        <dbReference type="ChEBI" id="CHEBI:456216"/>
        <dbReference type="EC" id="6.3.2.4"/>
    </reaction>
</comment>
<dbReference type="GO" id="GO:0008360">
    <property type="term" value="P:regulation of cell shape"/>
    <property type="evidence" value="ECO:0007669"/>
    <property type="project" value="UniProtKB-KW"/>
</dbReference>
<dbReference type="GO" id="GO:0046872">
    <property type="term" value="F:metal ion binding"/>
    <property type="evidence" value="ECO:0007669"/>
    <property type="project" value="UniProtKB-KW"/>
</dbReference>
<evidence type="ECO:0000256" key="10">
    <source>
        <dbReference type="ARBA" id="ARBA00022840"/>
    </source>
</evidence>
<evidence type="ECO:0000256" key="14">
    <source>
        <dbReference type="ARBA" id="ARBA00023211"/>
    </source>
</evidence>
<evidence type="ECO:0000256" key="7">
    <source>
        <dbReference type="ARBA" id="ARBA00022598"/>
    </source>
</evidence>
<evidence type="ECO:0000256" key="18">
    <source>
        <dbReference type="HAMAP-Rule" id="MF_00047"/>
    </source>
</evidence>
<comment type="similarity">
    <text evidence="5 18">Belongs to the D-alanine--D-alanine ligase family.</text>
</comment>
<feature type="active site" evidence="19">
    <location>
        <position position="287"/>
    </location>
</feature>
<name>A0A379EVL4_9PAST</name>
<dbReference type="Gene3D" id="3.40.50.20">
    <property type="match status" value="1"/>
</dbReference>
<feature type="binding site" evidence="20">
    <location>
        <position position="276"/>
    </location>
    <ligand>
        <name>Mg(2+)</name>
        <dbReference type="ChEBI" id="CHEBI:18420"/>
        <label>2</label>
    </ligand>
</feature>
<comment type="subcellular location">
    <subcellularLocation>
        <location evidence="3 18">Cytoplasm</location>
    </subcellularLocation>
</comment>
<keyword evidence="26" id="KW-1185">Reference proteome</keyword>
<dbReference type="SUPFAM" id="SSF56059">
    <property type="entry name" value="Glutathione synthetase ATP-binding domain-like"/>
    <property type="match status" value="1"/>
</dbReference>
<comment type="function">
    <text evidence="2 18">Cell wall formation.</text>
</comment>
<feature type="domain" description="ATP-grasp" evidence="22">
    <location>
        <begin position="110"/>
        <end position="309"/>
    </location>
</feature>
<evidence type="ECO:0000313" key="24">
    <source>
        <dbReference type="EMBL" id="SUC10243.1"/>
    </source>
</evidence>
<dbReference type="EMBL" id="UGTV01000015">
    <property type="protein sequence ID" value="SUC10243.1"/>
    <property type="molecule type" value="Genomic_DNA"/>
</dbReference>
<evidence type="ECO:0000256" key="9">
    <source>
        <dbReference type="ARBA" id="ARBA00022741"/>
    </source>
</evidence>
<feature type="binding site" evidence="20">
    <location>
        <position position="263"/>
    </location>
    <ligand>
        <name>Mg(2+)</name>
        <dbReference type="ChEBI" id="CHEBI:18420"/>
        <label>1</label>
    </ligand>
</feature>
<dbReference type="FunFam" id="3.30.1490.20:FF:000007">
    <property type="entry name" value="D-alanine--D-alanine ligase"/>
    <property type="match status" value="1"/>
</dbReference>
<comment type="pathway">
    <text evidence="17">Glycan biosynthesis.</text>
</comment>
<proteinExistence type="inferred from homology"/>
<evidence type="ECO:0000313" key="25">
    <source>
        <dbReference type="Proteomes" id="UP000254704"/>
    </source>
</evidence>
<reference evidence="23" key="2">
    <citation type="submission" date="2024-05" db="EMBL/GenBank/DDBJ databases">
        <title>Determining zoonotic pasteurella genome.</title>
        <authorList>
            <person name="Maeda T."/>
            <person name="Takahashi T."/>
            <person name="Yoshida H."/>
        </authorList>
    </citation>
    <scope>NUCLEOTIDE SEQUENCE</scope>
    <source>
        <strain evidence="23">PA42</strain>
    </source>
</reference>
<dbReference type="InterPro" id="IPR016185">
    <property type="entry name" value="PreATP-grasp_dom_sf"/>
</dbReference>
<dbReference type="Proteomes" id="UP000254704">
    <property type="component" value="Unassembled WGS sequence"/>
</dbReference>
<keyword evidence="11 20" id="KW-0460">Magnesium</keyword>
<dbReference type="Proteomes" id="UP001052140">
    <property type="component" value="Unassembled WGS sequence"/>
</dbReference>
<evidence type="ECO:0000256" key="16">
    <source>
        <dbReference type="ARBA" id="ARBA00047614"/>
    </source>
</evidence>
<dbReference type="HAMAP" id="MF_00047">
    <property type="entry name" value="Dala_Dala_lig"/>
    <property type="match status" value="1"/>
</dbReference>
<evidence type="ECO:0000256" key="19">
    <source>
        <dbReference type="PIRSR" id="PIRSR039102-1"/>
    </source>
</evidence>
<evidence type="ECO:0000256" key="20">
    <source>
        <dbReference type="PIRSR" id="PIRSR039102-3"/>
    </source>
</evidence>
<dbReference type="SUPFAM" id="SSF52440">
    <property type="entry name" value="PreATP-grasp domain"/>
    <property type="match status" value="1"/>
</dbReference>
<keyword evidence="13 18" id="KW-0573">Peptidoglycan synthesis</keyword>
<dbReference type="GO" id="GO:0071555">
    <property type="term" value="P:cell wall organization"/>
    <property type="evidence" value="ECO:0007669"/>
    <property type="project" value="UniProtKB-KW"/>
</dbReference>
<dbReference type="Gene3D" id="3.30.470.20">
    <property type="entry name" value="ATP-grasp fold, B domain"/>
    <property type="match status" value="1"/>
</dbReference>
<dbReference type="GO" id="GO:0005524">
    <property type="term" value="F:ATP binding"/>
    <property type="evidence" value="ECO:0007669"/>
    <property type="project" value="UniProtKB-UniRule"/>
</dbReference>
<keyword evidence="10 21" id="KW-0067">ATP-binding</keyword>
<feature type="binding site" evidence="20">
    <location>
        <position position="278"/>
    </location>
    <ligand>
        <name>Mg(2+)</name>
        <dbReference type="ChEBI" id="CHEBI:18420"/>
        <label>2</label>
    </ligand>
</feature>
<comment type="cofactor">
    <cofactor evidence="20">
        <name>Mg(2+)</name>
        <dbReference type="ChEBI" id="CHEBI:18420"/>
    </cofactor>
    <cofactor evidence="20">
        <name>Mn(2+)</name>
        <dbReference type="ChEBI" id="CHEBI:29035"/>
    </cofactor>
    <text evidence="20">Binds 2 magnesium or manganese ions per subunit.</text>
</comment>
<feature type="binding site" evidence="20">
    <location>
        <position position="276"/>
    </location>
    <ligand>
        <name>Mg(2+)</name>
        <dbReference type="ChEBI" id="CHEBI:18420"/>
        <label>1</label>
    </ligand>
</feature>
<dbReference type="PIRSF" id="PIRSF039102">
    <property type="entry name" value="Ddl/VanB"/>
    <property type="match status" value="1"/>
</dbReference>
<comment type="pathway">
    <text evidence="4 18">Cell wall biogenesis; peptidoglycan biosynthesis.</text>
</comment>
<evidence type="ECO:0000313" key="26">
    <source>
        <dbReference type="Proteomes" id="UP001052140"/>
    </source>
</evidence>
<comment type="cofactor">
    <cofactor evidence="1">
        <name>Mn(2+)</name>
        <dbReference type="ChEBI" id="CHEBI:29035"/>
    </cofactor>
</comment>
<evidence type="ECO:0000256" key="8">
    <source>
        <dbReference type="ARBA" id="ARBA00022723"/>
    </source>
</evidence>
<dbReference type="PROSITE" id="PS00843">
    <property type="entry name" value="DALA_DALA_LIGASE_1"/>
    <property type="match status" value="1"/>
</dbReference>
<evidence type="ECO:0000256" key="13">
    <source>
        <dbReference type="ARBA" id="ARBA00022984"/>
    </source>
</evidence>
<dbReference type="GO" id="GO:0009252">
    <property type="term" value="P:peptidoglycan biosynthetic process"/>
    <property type="evidence" value="ECO:0007669"/>
    <property type="project" value="UniProtKB-UniRule"/>
</dbReference>
<feature type="active site" evidence="19">
    <location>
        <position position="156"/>
    </location>
</feature>
<feature type="active site" evidence="19">
    <location>
        <position position="24"/>
    </location>
</feature>
<keyword evidence="6 18" id="KW-0963">Cytoplasm</keyword>
<dbReference type="FunFam" id="3.30.470.20:FF:000008">
    <property type="entry name" value="D-alanine--D-alanine ligase"/>
    <property type="match status" value="1"/>
</dbReference>
<reference evidence="24 25" key="1">
    <citation type="submission" date="2018-06" db="EMBL/GenBank/DDBJ databases">
        <authorList>
            <consortium name="Pathogen Informatics"/>
            <person name="Doyle S."/>
        </authorList>
    </citation>
    <scope>NUCLEOTIDE SEQUENCE [LARGE SCALE GENOMIC DNA]</scope>
    <source>
        <strain evidence="24 25">NCTC11621</strain>
    </source>
</reference>
<keyword evidence="8 20" id="KW-0479">Metal-binding</keyword>
<evidence type="ECO:0000256" key="1">
    <source>
        <dbReference type="ARBA" id="ARBA00001936"/>
    </source>
</evidence>
<evidence type="ECO:0000256" key="5">
    <source>
        <dbReference type="ARBA" id="ARBA00010871"/>
    </source>
</evidence>
<keyword evidence="12 18" id="KW-0133">Cell shape</keyword>
<dbReference type="AlphaFoldDB" id="A0A379EVL4"/>
<dbReference type="InterPro" id="IPR000291">
    <property type="entry name" value="D-Ala_lig_Van_CS"/>
</dbReference>
<dbReference type="PROSITE" id="PS00844">
    <property type="entry name" value="DALA_DALA_LIGASE_2"/>
    <property type="match status" value="1"/>
</dbReference>
<organism evidence="24 25">
    <name type="scientific">Pasteurella canis</name>
    <dbReference type="NCBI Taxonomy" id="753"/>
    <lineage>
        <taxon>Bacteria</taxon>
        <taxon>Pseudomonadati</taxon>
        <taxon>Pseudomonadota</taxon>
        <taxon>Gammaproteobacteria</taxon>
        <taxon>Pasteurellales</taxon>
        <taxon>Pasteurellaceae</taxon>
        <taxon>Pasteurella</taxon>
    </lineage>
</organism>
<evidence type="ECO:0000256" key="12">
    <source>
        <dbReference type="ARBA" id="ARBA00022960"/>
    </source>
</evidence>
<evidence type="ECO:0000256" key="3">
    <source>
        <dbReference type="ARBA" id="ARBA00004496"/>
    </source>
</evidence>
<dbReference type="Pfam" id="PF07478">
    <property type="entry name" value="Dala_Dala_lig_C"/>
    <property type="match status" value="1"/>
</dbReference>
<dbReference type="UniPathway" id="UPA00219"/>
<dbReference type="InterPro" id="IPR013815">
    <property type="entry name" value="ATP_grasp_subdomain_1"/>
</dbReference>
<protein>
    <recommendedName>
        <fullName evidence="18">D-alanine--D-alanine ligase</fullName>
        <ecNumber evidence="18">6.3.2.4</ecNumber>
    </recommendedName>
    <alternativeName>
        <fullName evidence="18">D-Ala-D-Ala ligase</fullName>
    </alternativeName>
    <alternativeName>
        <fullName evidence="18">D-alanylalanine synthetase</fullName>
    </alternativeName>
</protein>
<keyword evidence="7 18" id="KW-0436">Ligase</keyword>
<evidence type="ECO:0000256" key="21">
    <source>
        <dbReference type="PROSITE-ProRule" id="PRU00409"/>
    </source>
</evidence>
<evidence type="ECO:0000256" key="2">
    <source>
        <dbReference type="ARBA" id="ARBA00003921"/>
    </source>
</evidence>
<dbReference type="Gene3D" id="3.30.1490.20">
    <property type="entry name" value="ATP-grasp fold, A domain"/>
    <property type="match status" value="1"/>
</dbReference>
<sequence length="313" mass="34466">MDNNMKKKLKEQKIAVLLGGSSAEREVSLNSGQAVLNALLSQGFDAHPIDPTEFPVATLKEHGFDRVFNILHGRGGEDGTMQGLLEQIGLPYTGCGVMASALTMDKMRTKMLWKAFGLPVAEMEIVTKNNVSELNPSAVVEKLGLPLMVKPSLEGSSVGLTKVNVVEELKSAVDFALQYDETVLIEEWLSGAELTVPVLDNEVLPSIRIVPEGEFYDYDAKYISDNTQYFCPSGLTDEREEELKKLVKRAYDVVGCRGWSRIDVMLDSQGQFRLVEVNTNPGMTSHSLFPKSAATVGYSFEQLVVRILELSAE</sequence>
<evidence type="ECO:0000256" key="11">
    <source>
        <dbReference type="ARBA" id="ARBA00022842"/>
    </source>
</evidence>
<evidence type="ECO:0000256" key="15">
    <source>
        <dbReference type="ARBA" id="ARBA00023316"/>
    </source>
</evidence>
<keyword evidence="9 21" id="KW-0547">Nucleotide-binding</keyword>
<dbReference type="NCBIfam" id="TIGR01205">
    <property type="entry name" value="D_ala_D_alaTIGR"/>
    <property type="match status" value="1"/>
</dbReference>
<dbReference type="GO" id="GO:0008716">
    <property type="term" value="F:D-alanine-D-alanine ligase activity"/>
    <property type="evidence" value="ECO:0007669"/>
    <property type="project" value="UniProtKB-UniRule"/>
</dbReference>